<organism evidence="3 4">
    <name type="scientific">Corynebacterium lizhenjunii</name>
    <dbReference type="NCBI Taxonomy" id="2709394"/>
    <lineage>
        <taxon>Bacteria</taxon>
        <taxon>Bacillati</taxon>
        <taxon>Actinomycetota</taxon>
        <taxon>Actinomycetes</taxon>
        <taxon>Mycobacteriales</taxon>
        <taxon>Corynebacteriaceae</taxon>
        <taxon>Corynebacterium</taxon>
    </lineage>
</organism>
<dbReference type="EMBL" id="CP064954">
    <property type="protein sequence ID" value="QPK80068.1"/>
    <property type="molecule type" value="Genomic_DNA"/>
</dbReference>
<gene>
    <name evidence="3" type="ORF">G7Y31_05095</name>
</gene>
<accession>A0A7T0PAN4</accession>
<name>A0A7T0PAN4_9CORY</name>
<keyword evidence="4" id="KW-1185">Reference proteome</keyword>
<feature type="compositionally biased region" description="Polar residues" evidence="1">
    <location>
        <begin position="265"/>
        <end position="274"/>
    </location>
</feature>
<dbReference type="RefSeq" id="WP_165010547.1">
    <property type="nucleotide sequence ID" value="NZ_CP064954.1"/>
</dbReference>
<evidence type="ECO:0000256" key="2">
    <source>
        <dbReference type="SAM" id="Phobius"/>
    </source>
</evidence>
<feature type="region of interest" description="Disordered" evidence="1">
    <location>
        <begin position="220"/>
        <end position="288"/>
    </location>
</feature>
<evidence type="ECO:0000313" key="4">
    <source>
        <dbReference type="Proteomes" id="UP000594681"/>
    </source>
</evidence>
<proteinExistence type="predicted"/>
<keyword evidence="2" id="KW-0472">Membrane</keyword>
<dbReference type="NCBIfam" id="TIGR03769">
    <property type="entry name" value="P_ac_wall_RPT"/>
    <property type="match status" value="2"/>
</dbReference>
<dbReference type="InterPro" id="IPR022435">
    <property type="entry name" value="Surface-anchored_actinobac"/>
</dbReference>
<sequence length="546" mass="55575">MVLRHSSAIRPSRMGIMPGALAGVLALMALLCPWAVPVAHAQVALSVGHVDAFYVTAPDGQLHLGLKEDVTGTGVEHEAHDAVLVVANAAWSTATVGVGGIGKEAYLLPQTQDHGLLWPGWDTQPAGRAGFEQVELVFGAVSGPGEVYVFETNGFGEVNALTHSGQLELREGERIVQPYPAHRHVNWAFSQPGTYTMEVTAQSGGTSSNTATYTWQVGESADAPAASTEHQQQALPAQPAPQPARAGAGADSAHSAGAATDASQDTEANVQAGQAQAAPESQCVPGIEPLLKDDAGEWVRADGAVFHLGSAAEVVLPQRIGPLEAGPAWMIGSTQRPDVPWLGANTQHPSMREHTAGPVTWQLVAASGPGDVVVYTQGGLGQVVGQEWFSFDGTPSGAVEVAENAHVHPNWVFSTPGDYALTIRQVATGHDGRALAGQATLHVHVGGVAPAGAYAAGHFDLGGAANPGGGDCGDQQGAMAAGQSADAGTAAPAAAAGTVAARAGIGGIGQVAASNERYTIAGLVLLGLGMAVLGGGIGAVAWRWRQ</sequence>
<dbReference type="Proteomes" id="UP000594681">
    <property type="component" value="Chromosome"/>
</dbReference>
<evidence type="ECO:0000256" key="1">
    <source>
        <dbReference type="SAM" id="MobiDB-lite"/>
    </source>
</evidence>
<feature type="compositionally biased region" description="Low complexity" evidence="1">
    <location>
        <begin position="231"/>
        <end position="263"/>
    </location>
</feature>
<feature type="transmembrane region" description="Helical" evidence="2">
    <location>
        <begin position="520"/>
        <end position="542"/>
    </location>
</feature>
<dbReference type="NCBIfam" id="NF038134">
    <property type="entry name" value="choice_anch_M"/>
    <property type="match status" value="2"/>
</dbReference>
<dbReference type="KEGG" id="cliz:G7Y31_05095"/>
<evidence type="ECO:0000313" key="3">
    <source>
        <dbReference type="EMBL" id="QPK80068.1"/>
    </source>
</evidence>
<keyword evidence="2" id="KW-1133">Transmembrane helix</keyword>
<protein>
    <submittedName>
        <fullName evidence="3">Choice-of-anchor M domain-containing protein</fullName>
    </submittedName>
</protein>
<reference evidence="3 4" key="1">
    <citation type="submission" date="2020-11" db="EMBL/GenBank/DDBJ databases">
        <title>Corynebacterium sp. ZJ-599.</title>
        <authorList>
            <person name="Zhou J."/>
        </authorList>
    </citation>
    <scope>NUCLEOTIDE SEQUENCE [LARGE SCALE GENOMIC DNA]</scope>
    <source>
        <strain evidence="3 4">ZJ-599</strain>
    </source>
</reference>
<dbReference type="AlphaFoldDB" id="A0A7T0PAN4"/>
<keyword evidence="2" id="KW-0812">Transmembrane</keyword>